<dbReference type="EMBL" id="CP152276">
    <property type="protein sequence ID" value="XAE42929.1"/>
    <property type="molecule type" value="Genomic_DNA"/>
</dbReference>
<proteinExistence type="predicted"/>
<name>A0ABZ3D580_9PROT</name>
<accession>A0ABZ3D580</accession>
<protein>
    <submittedName>
        <fullName evidence="3">Entry exclusion protein TrbK-alt</fullName>
    </submittedName>
</protein>
<dbReference type="NCBIfam" id="TIGR04360">
    <property type="entry name" value="other_trbK"/>
    <property type="match status" value="1"/>
</dbReference>
<keyword evidence="2" id="KW-0472">Membrane</keyword>
<sequence length="113" mass="11950">MLGRSEIFRAAAIVVLIAAFIATLFAINRRPSTPAAEIAPTIAPPASDDLTAELRRCSALGPQDAEDARCVAVWEENRRRFFGRPARPLPPSPPPTTTMGAVAPATPSSGDAR</sequence>
<feature type="region of interest" description="Disordered" evidence="1">
    <location>
        <begin position="83"/>
        <end position="113"/>
    </location>
</feature>
<dbReference type="RefSeq" id="WP_342628538.1">
    <property type="nucleotide sequence ID" value="NZ_CP152276.1"/>
</dbReference>
<evidence type="ECO:0000313" key="3">
    <source>
        <dbReference type="EMBL" id="XAE42929.1"/>
    </source>
</evidence>
<dbReference type="Pfam" id="PF20084">
    <property type="entry name" value="TrbK"/>
    <property type="match status" value="1"/>
</dbReference>
<reference evidence="3 4" key="1">
    <citation type="submission" date="2024-04" db="EMBL/GenBank/DDBJ databases">
        <title>Complete genome sequence of Nguyenibacter vanlangesis HBCM-1154, a strain capable of nitrogen fixation, IAA production, and phosphorus solubilization isolated from sugarcane soil.</title>
        <authorList>
            <person name="MY HANH P."/>
        </authorList>
    </citation>
    <scope>NUCLEOTIDE SEQUENCE [LARGE SCALE GENOMIC DNA]</scope>
    <source>
        <strain evidence="3 4">HBCM 1154</strain>
    </source>
</reference>
<evidence type="ECO:0000313" key="4">
    <source>
        <dbReference type="Proteomes" id="UP001449795"/>
    </source>
</evidence>
<keyword evidence="2" id="KW-1133">Transmembrane helix</keyword>
<evidence type="ECO:0000256" key="1">
    <source>
        <dbReference type="SAM" id="MobiDB-lite"/>
    </source>
</evidence>
<dbReference type="InterPro" id="IPR027587">
    <property type="entry name" value="TrbK"/>
</dbReference>
<keyword evidence="4" id="KW-1185">Reference proteome</keyword>
<feature type="compositionally biased region" description="Pro residues" evidence="1">
    <location>
        <begin position="87"/>
        <end position="96"/>
    </location>
</feature>
<gene>
    <name evidence="3" type="primary">trbK-alt</name>
    <name evidence="3" type="ORF">AAC691_00095</name>
</gene>
<evidence type="ECO:0000256" key="2">
    <source>
        <dbReference type="SAM" id="Phobius"/>
    </source>
</evidence>
<organism evidence="3 4">
    <name type="scientific">Nguyenibacter vanlangensis</name>
    <dbReference type="NCBI Taxonomy" id="1216886"/>
    <lineage>
        <taxon>Bacteria</taxon>
        <taxon>Pseudomonadati</taxon>
        <taxon>Pseudomonadota</taxon>
        <taxon>Alphaproteobacteria</taxon>
        <taxon>Acetobacterales</taxon>
        <taxon>Acetobacteraceae</taxon>
        <taxon>Nguyenibacter</taxon>
    </lineage>
</organism>
<feature type="transmembrane region" description="Helical" evidence="2">
    <location>
        <begin position="7"/>
        <end position="27"/>
    </location>
</feature>
<dbReference type="Proteomes" id="UP001449795">
    <property type="component" value="Chromosome"/>
</dbReference>
<keyword evidence="2" id="KW-0812">Transmembrane</keyword>